<dbReference type="InterPro" id="IPR036390">
    <property type="entry name" value="WH_DNA-bd_sf"/>
</dbReference>
<dbReference type="SUPFAM" id="SSF53067">
    <property type="entry name" value="Actin-like ATPase domain"/>
    <property type="match status" value="1"/>
</dbReference>
<comment type="similarity">
    <text evidence="1">Belongs to the ROK (NagC/XylR) family.</text>
</comment>
<dbReference type="EMBL" id="JBIAZU010000003">
    <property type="protein sequence ID" value="MFF5290958.1"/>
    <property type="molecule type" value="Genomic_DNA"/>
</dbReference>
<accession>A0ABW6WD16</accession>
<name>A0ABW6WD16_9ACTN</name>
<evidence type="ECO:0000313" key="3">
    <source>
        <dbReference type="Proteomes" id="UP001602245"/>
    </source>
</evidence>
<dbReference type="PANTHER" id="PTHR18964:SF149">
    <property type="entry name" value="BIFUNCTIONAL UDP-N-ACETYLGLUCOSAMINE 2-EPIMERASE_N-ACETYLMANNOSAMINE KINASE"/>
    <property type="match status" value="1"/>
</dbReference>
<dbReference type="InterPro" id="IPR036388">
    <property type="entry name" value="WH-like_DNA-bd_sf"/>
</dbReference>
<dbReference type="InterPro" id="IPR043129">
    <property type="entry name" value="ATPase_NBD"/>
</dbReference>
<reference evidence="2 3" key="1">
    <citation type="submission" date="2024-10" db="EMBL/GenBank/DDBJ databases">
        <title>The Natural Products Discovery Center: Release of the First 8490 Sequenced Strains for Exploring Actinobacteria Biosynthetic Diversity.</title>
        <authorList>
            <person name="Kalkreuter E."/>
            <person name="Kautsar S.A."/>
            <person name="Yang D."/>
            <person name="Bader C.D."/>
            <person name="Teijaro C.N."/>
            <person name="Fluegel L."/>
            <person name="Davis C.M."/>
            <person name="Simpson J.R."/>
            <person name="Lauterbach L."/>
            <person name="Steele A.D."/>
            <person name="Gui C."/>
            <person name="Meng S."/>
            <person name="Li G."/>
            <person name="Viehrig K."/>
            <person name="Ye F."/>
            <person name="Su P."/>
            <person name="Kiefer A.F."/>
            <person name="Nichols A."/>
            <person name="Cepeda A.J."/>
            <person name="Yan W."/>
            <person name="Fan B."/>
            <person name="Jiang Y."/>
            <person name="Adhikari A."/>
            <person name="Zheng C.-J."/>
            <person name="Schuster L."/>
            <person name="Cowan T.M."/>
            <person name="Smanski M.J."/>
            <person name="Chevrette M.G."/>
            <person name="De Carvalho L.P.S."/>
            <person name="Shen B."/>
        </authorList>
    </citation>
    <scope>NUCLEOTIDE SEQUENCE [LARGE SCALE GENOMIC DNA]</scope>
    <source>
        <strain evidence="2 3">NPDC000087</strain>
    </source>
</reference>
<dbReference type="Gene3D" id="1.10.10.10">
    <property type="entry name" value="Winged helix-like DNA-binding domain superfamily/Winged helix DNA-binding domain"/>
    <property type="match status" value="1"/>
</dbReference>
<dbReference type="PANTHER" id="PTHR18964">
    <property type="entry name" value="ROK (REPRESSOR, ORF, KINASE) FAMILY"/>
    <property type="match status" value="1"/>
</dbReference>
<keyword evidence="3" id="KW-1185">Reference proteome</keyword>
<dbReference type="Gene3D" id="3.30.420.40">
    <property type="match status" value="3"/>
</dbReference>
<dbReference type="Pfam" id="PF00480">
    <property type="entry name" value="ROK"/>
    <property type="match status" value="2"/>
</dbReference>
<gene>
    <name evidence="2" type="ORF">ACFY35_16060</name>
</gene>
<evidence type="ECO:0000256" key="1">
    <source>
        <dbReference type="ARBA" id="ARBA00006479"/>
    </source>
</evidence>
<dbReference type="Proteomes" id="UP001602245">
    <property type="component" value="Unassembled WGS sequence"/>
</dbReference>
<sequence length="373" mass="37639">MTARIMTASHAPVRQSSVRAHNLALVLQTVANSTDRPSRASIATRTGLTRATVSALVDDLIAGGLLTEHDPAPRTGAGRPAAGLALSGNGPAGLGLEINVDYLAACVVDLTGSVRHRIVSHSDQRPISAAAALAALDELAGQARAAAAASSLTLAGAALAVPGLVAADGLVRVAPNLGWQDVDVPSLLPGLADLPLMVDNEANLAALGELRAASDDEQTFLYVSGEIGIGAGIVLDGELYRGGRGWSGEIGHVTVYPDGRPCRCGANGCLEQYAGQEAVAADAALAASALGIALAAVVNLLDIGVIVLGGAYAPELPRLRDGIEAELTRRVLTAGLAPVTLRAAGLGADAAMRGAADAVIQSVRDNPAAWLSR</sequence>
<dbReference type="SUPFAM" id="SSF46785">
    <property type="entry name" value="Winged helix' DNA-binding domain"/>
    <property type="match status" value="1"/>
</dbReference>
<proteinExistence type="inferred from homology"/>
<comment type="caution">
    <text evidence="2">The sequence shown here is derived from an EMBL/GenBank/DDBJ whole genome shotgun (WGS) entry which is preliminary data.</text>
</comment>
<protein>
    <submittedName>
        <fullName evidence="2">ROK family protein</fullName>
    </submittedName>
</protein>
<dbReference type="RefSeq" id="WP_020514632.1">
    <property type="nucleotide sequence ID" value="NZ_JBIAZU010000003.1"/>
</dbReference>
<dbReference type="InterPro" id="IPR000600">
    <property type="entry name" value="ROK"/>
</dbReference>
<evidence type="ECO:0000313" key="2">
    <source>
        <dbReference type="EMBL" id="MFF5290958.1"/>
    </source>
</evidence>
<organism evidence="2 3">
    <name type="scientific">Paractinoplanes globisporus</name>
    <dbReference type="NCBI Taxonomy" id="113565"/>
    <lineage>
        <taxon>Bacteria</taxon>
        <taxon>Bacillati</taxon>
        <taxon>Actinomycetota</taxon>
        <taxon>Actinomycetes</taxon>
        <taxon>Micromonosporales</taxon>
        <taxon>Micromonosporaceae</taxon>
        <taxon>Paractinoplanes</taxon>
    </lineage>
</organism>